<evidence type="ECO:0000313" key="2">
    <source>
        <dbReference type="Proteomes" id="UP000324222"/>
    </source>
</evidence>
<accession>A0A5B7IMT4</accession>
<sequence>MAPLQVVVPHRCSASIRAGHFRTSIRTSPPPYLRTTKRGAEVRSAEVAGTVRRHFKSVPPPLRRGERRNFKSVPLHLRQVQKSEIFNPYFRT</sequence>
<organism evidence="1 2">
    <name type="scientific">Portunus trituberculatus</name>
    <name type="common">Swimming crab</name>
    <name type="synonym">Neptunus trituberculatus</name>
    <dbReference type="NCBI Taxonomy" id="210409"/>
    <lineage>
        <taxon>Eukaryota</taxon>
        <taxon>Metazoa</taxon>
        <taxon>Ecdysozoa</taxon>
        <taxon>Arthropoda</taxon>
        <taxon>Crustacea</taxon>
        <taxon>Multicrustacea</taxon>
        <taxon>Malacostraca</taxon>
        <taxon>Eumalacostraca</taxon>
        <taxon>Eucarida</taxon>
        <taxon>Decapoda</taxon>
        <taxon>Pleocyemata</taxon>
        <taxon>Brachyura</taxon>
        <taxon>Eubrachyura</taxon>
        <taxon>Portunoidea</taxon>
        <taxon>Portunidae</taxon>
        <taxon>Portuninae</taxon>
        <taxon>Portunus</taxon>
    </lineage>
</organism>
<reference evidence="1 2" key="1">
    <citation type="submission" date="2019-05" db="EMBL/GenBank/DDBJ databases">
        <title>Another draft genome of Portunus trituberculatus and its Hox gene families provides insights of decapod evolution.</title>
        <authorList>
            <person name="Jeong J.-H."/>
            <person name="Song I."/>
            <person name="Kim S."/>
            <person name="Choi T."/>
            <person name="Kim D."/>
            <person name="Ryu S."/>
            <person name="Kim W."/>
        </authorList>
    </citation>
    <scope>NUCLEOTIDE SEQUENCE [LARGE SCALE GENOMIC DNA]</scope>
    <source>
        <tissue evidence="1">Muscle</tissue>
    </source>
</reference>
<proteinExistence type="predicted"/>
<comment type="caution">
    <text evidence="1">The sequence shown here is derived from an EMBL/GenBank/DDBJ whole genome shotgun (WGS) entry which is preliminary data.</text>
</comment>
<name>A0A5B7IMT4_PORTR</name>
<gene>
    <name evidence="1" type="ORF">E2C01_077616</name>
</gene>
<keyword evidence="2" id="KW-1185">Reference proteome</keyword>
<dbReference type="AlphaFoldDB" id="A0A5B7IMT4"/>
<dbReference type="EMBL" id="VSRR010061095">
    <property type="protein sequence ID" value="MPC82926.1"/>
    <property type="molecule type" value="Genomic_DNA"/>
</dbReference>
<evidence type="ECO:0000313" key="1">
    <source>
        <dbReference type="EMBL" id="MPC82926.1"/>
    </source>
</evidence>
<protein>
    <submittedName>
        <fullName evidence="1">Uncharacterized protein</fullName>
    </submittedName>
</protein>
<dbReference type="Proteomes" id="UP000324222">
    <property type="component" value="Unassembled WGS sequence"/>
</dbReference>